<keyword evidence="2" id="KW-0456">Lyase</keyword>
<protein>
    <submittedName>
        <fullName evidence="3">FabA-like domain protein</fullName>
    </submittedName>
</protein>
<dbReference type="Gene3D" id="3.10.129.10">
    <property type="entry name" value="Hotdog Thioesterase"/>
    <property type="match status" value="1"/>
</dbReference>
<dbReference type="SUPFAM" id="SSF54637">
    <property type="entry name" value="Thioesterase/thiol ester dehydrase-isomerase"/>
    <property type="match status" value="1"/>
</dbReference>
<dbReference type="PANTHER" id="PTHR30272:SF1">
    <property type="entry name" value="3-HYDROXYACYL-[ACYL-CARRIER-PROTEIN] DEHYDRATASE"/>
    <property type="match status" value="1"/>
</dbReference>
<keyword evidence="4" id="KW-1185">Reference proteome</keyword>
<dbReference type="GO" id="GO:0016829">
    <property type="term" value="F:lyase activity"/>
    <property type="evidence" value="ECO:0007669"/>
    <property type="project" value="UniProtKB-KW"/>
</dbReference>
<evidence type="ECO:0000256" key="2">
    <source>
        <dbReference type="ARBA" id="ARBA00023239"/>
    </source>
</evidence>
<dbReference type="InterPro" id="IPR013114">
    <property type="entry name" value="FabA_FabZ"/>
</dbReference>
<dbReference type="AlphaFoldDB" id="A0A7X3JYE5"/>
<reference evidence="3 4" key="1">
    <citation type="journal article" date="2019" name="Microorganisms">
        <title>Paenibacillus lutrae sp. nov., A Chitinolytic Species Isolated from A River Otter in Castril Natural Park, Granada, Spain.</title>
        <authorList>
            <person name="Rodriguez M."/>
            <person name="Reina J.C."/>
            <person name="Bejar V."/>
            <person name="Llamas I."/>
        </authorList>
    </citation>
    <scope>NUCLEOTIDE SEQUENCE [LARGE SCALE GENOMIC DNA]</scope>
    <source>
        <strain evidence="3 4">N10</strain>
    </source>
</reference>
<proteinExistence type="inferred from homology"/>
<dbReference type="EMBL" id="RHLK01000002">
    <property type="protein sequence ID" value="MVO98869.1"/>
    <property type="molecule type" value="Genomic_DNA"/>
</dbReference>
<gene>
    <name evidence="3" type="ORF">EDM21_04940</name>
</gene>
<comment type="caution">
    <text evidence="3">The sequence shown here is derived from an EMBL/GenBank/DDBJ whole genome shotgun (WGS) entry which is preliminary data.</text>
</comment>
<dbReference type="OrthoDB" id="2633069at2"/>
<sequence length="137" mass="14833">MSADVYSLYPKPWIMVDRIIDRSAARITTVKLISASDFYLQGHFPSYSVYPGMLMVECILQSAELLLGQRQGVGSVGPSYIVSEIASRFLSPVTPGDTVVFETGLSVSGLEVTAVGRAGSRTVIHARMKLAKGEEYA</sequence>
<evidence type="ECO:0000313" key="3">
    <source>
        <dbReference type="EMBL" id="MVO98869.1"/>
    </source>
</evidence>
<comment type="similarity">
    <text evidence="1">Belongs to the thioester dehydratase family. FabZ subfamily.</text>
</comment>
<dbReference type="Proteomes" id="UP000490800">
    <property type="component" value="Unassembled WGS sequence"/>
</dbReference>
<accession>A0A7X3JYE5</accession>
<evidence type="ECO:0000313" key="4">
    <source>
        <dbReference type="Proteomes" id="UP000490800"/>
    </source>
</evidence>
<dbReference type="RefSeq" id="WP_157333396.1">
    <property type="nucleotide sequence ID" value="NZ_RHLK01000002.1"/>
</dbReference>
<dbReference type="Pfam" id="PF07977">
    <property type="entry name" value="FabA"/>
    <property type="match status" value="1"/>
</dbReference>
<dbReference type="InterPro" id="IPR029069">
    <property type="entry name" value="HotDog_dom_sf"/>
</dbReference>
<organism evidence="3 4">
    <name type="scientific">Paenibacillus lutrae</name>
    <dbReference type="NCBI Taxonomy" id="2078573"/>
    <lineage>
        <taxon>Bacteria</taxon>
        <taxon>Bacillati</taxon>
        <taxon>Bacillota</taxon>
        <taxon>Bacilli</taxon>
        <taxon>Bacillales</taxon>
        <taxon>Paenibacillaceae</taxon>
        <taxon>Paenibacillus</taxon>
    </lineage>
</organism>
<evidence type="ECO:0000256" key="1">
    <source>
        <dbReference type="ARBA" id="ARBA00009174"/>
    </source>
</evidence>
<name>A0A7X3JYE5_9BACL</name>
<dbReference type="PANTHER" id="PTHR30272">
    <property type="entry name" value="3-HYDROXYACYL-[ACYL-CARRIER-PROTEIN] DEHYDRATASE"/>
    <property type="match status" value="1"/>
</dbReference>